<name>B0T1G9_CAUSK</name>
<dbReference type="KEGG" id="cak:Caul_1596"/>
<evidence type="ECO:0000256" key="1">
    <source>
        <dbReference type="SAM" id="MobiDB-lite"/>
    </source>
</evidence>
<dbReference type="STRING" id="366602.Caul_1596"/>
<evidence type="ECO:0000256" key="2">
    <source>
        <dbReference type="SAM" id="Phobius"/>
    </source>
</evidence>
<dbReference type="HOGENOM" id="CLU_1575668_0_0_5"/>
<reference evidence="3" key="1">
    <citation type="submission" date="2008-01" db="EMBL/GenBank/DDBJ databases">
        <title>Complete sequence of chromosome of Caulobacter sp. K31.</title>
        <authorList>
            <consortium name="US DOE Joint Genome Institute"/>
            <person name="Copeland A."/>
            <person name="Lucas S."/>
            <person name="Lapidus A."/>
            <person name="Barry K."/>
            <person name="Glavina del Rio T."/>
            <person name="Dalin E."/>
            <person name="Tice H."/>
            <person name="Pitluck S."/>
            <person name="Bruce D."/>
            <person name="Goodwin L."/>
            <person name="Thompson L.S."/>
            <person name="Brettin T."/>
            <person name="Detter J.C."/>
            <person name="Han C."/>
            <person name="Schmutz J."/>
            <person name="Larimer F."/>
            <person name="Land M."/>
            <person name="Hauser L."/>
            <person name="Kyrpides N."/>
            <person name="Kim E."/>
            <person name="Stephens C."/>
            <person name="Richardson P."/>
        </authorList>
    </citation>
    <scope>NUCLEOTIDE SEQUENCE [LARGE SCALE GENOMIC DNA]</scope>
    <source>
        <strain evidence="3">K31</strain>
    </source>
</reference>
<dbReference type="EMBL" id="CP000927">
    <property type="protein sequence ID" value="ABZ70726.1"/>
    <property type="molecule type" value="Genomic_DNA"/>
</dbReference>
<feature type="compositionally biased region" description="Low complexity" evidence="1">
    <location>
        <begin position="140"/>
        <end position="156"/>
    </location>
</feature>
<evidence type="ECO:0000313" key="3">
    <source>
        <dbReference type="EMBL" id="ABZ70726.1"/>
    </source>
</evidence>
<sequence length="156" mass="16362">MDAADLLPHRAALIGAAIALVVGLTGGLALQIGSQPAPEMDYAASGDPYGQVEPIAWPSGKVADYVIGTDFLRTQKPDQPPVVVASYEVPEYVPPTWTEPAPQVQPVRRVEAEDRAWASTQGDILDVRLPEDAPRPPEAPLAIEAPAAPVALAAAD</sequence>
<feature type="region of interest" description="Disordered" evidence="1">
    <location>
        <begin position="128"/>
        <end position="156"/>
    </location>
</feature>
<keyword evidence="2" id="KW-1133">Transmembrane helix</keyword>
<proteinExistence type="predicted"/>
<feature type="transmembrane region" description="Helical" evidence="2">
    <location>
        <begin position="12"/>
        <end position="30"/>
    </location>
</feature>
<keyword evidence="2" id="KW-0472">Membrane</keyword>
<protein>
    <submittedName>
        <fullName evidence="3">Uncharacterized protein</fullName>
    </submittedName>
</protein>
<accession>B0T1G9</accession>
<dbReference type="AlphaFoldDB" id="B0T1G9"/>
<organism evidence="3">
    <name type="scientific">Caulobacter sp. (strain K31)</name>
    <dbReference type="NCBI Taxonomy" id="366602"/>
    <lineage>
        <taxon>Bacteria</taxon>
        <taxon>Pseudomonadati</taxon>
        <taxon>Pseudomonadota</taxon>
        <taxon>Alphaproteobacteria</taxon>
        <taxon>Caulobacterales</taxon>
        <taxon>Caulobacteraceae</taxon>
        <taxon>Caulobacter</taxon>
    </lineage>
</organism>
<dbReference type="OrthoDB" id="7190219at2"/>
<gene>
    <name evidence="3" type="ordered locus">Caul_1596</name>
</gene>
<keyword evidence="2" id="KW-0812">Transmembrane</keyword>